<reference evidence="2 4" key="2">
    <citation type="submission" date="2009-10" db="EMBL/GenBank/DDBJ databases">
        <title>The Genome Sequence of Prochlorococcus phage P-SSM2.</title>
        <authorList>
            <consortium name="The Broad Institute Genome Sequencing Platform"/>
            <person name="Henn M.R."/>
            <person name="Sullivan M.S."/>
            <person name="Osburne M.S."/>
            <person name="Levin J."/>
            <person name="Malboeuf C."/>
            <person name="Casali M."/>
            <person name="Russ C."/>
            <person name="Lennon N."/>
            <person name="Chapman S.B."/>
            <person name="Erlich R."/>
            <person name="Young S.K."/>
            <person name="Koehrsen M."/>
            <person name="Yandava C."/>
            <person name="Zeng Q."/>
            <person name="Alvarado L."/>
            <person name="Anderson S."/>
            <person name="Berlin A."/>
            <person name="Borenstein D."/>
            <person name="Chen Z."/>
            <person name="Engels R."/>
            <person name="Freedman E."/>
            <person name="Gellesch M."/>
            <person name="Goldberg J."/>
            <person name="Green L."/>
            <person name="Griggs A."/>
            <person name="Gujja S."/>
            <person name="Heilman E.R."/>
            <person name="Heiman D."/>
            <person name="Hepburn T."/>
            <person name="Howarth C."/>
            <person name="Jen D."/>
            <person name="Larson L."/>
            <person name="Lewis B."/>
            <person name="Mehta T."/>
            <person name="Park D."/>
            <person name="Pearson M."/>
            <person name="Richards J."/>
            <person name="Rizzolo K."/>
            <person name="Roberts A."/>
            <person name="Ryan E."/>
            <person name="Saif S."/>
            <person name="Shea T."/>
            <person name="Shenoy N."/>
            <person name="Sisk P."/>
            <person name="Stolte C."/>
            <person name="Sykes S."/>
            <person name="Walk T."/>
            <person name="White J."/>
            <person name="Yu Q."/>
            <person name="Coleman M.L."/>
            <person name="Huang K.H."/>
            <person name="Weigele P.R."/>
            <person name="DeFrancesco A.S."/>
            <person name="Kern S.E."/>
            <person name="Thompson L.R."/>
            <person name="Fu R."/>
            <person name="Hombeck B."/>
            <person name="Chisholm S.W."/>
            <person name="Haas B."/>
            <person name="Nusbaum C."/>
            <person name="Birren B."/>
        </authorList>
    </citation>
    <scope>NUCLEOTIDE SEQUENCE [LARGE SCALE GENOMIC DNA]</scope>
    <source>
        <strain evidence="2">P-SSM2</strain>
    </source>
</reference>
<keyword evidence="3" id="KW-1185">Reference proteome</keyword>
<reference evidence="1 3" key="3">
    <citation type="journal article" date="2010" name="Environ. Microbiol.">
        <title>Genomic analysis of oceanic cyanobacterial myoviruses compared with T4-like myoviruses from diverse hosts and environments.</title>
        <authorList>
            <person name="Sullivan M.B."/>
            <person name="Huang K.H."/>
            <person name="Ignacio-Espinoza J.C."/>
            <person name="Berlin A.M."/>
            <person name="Kelly L."/>
            <person name="Weigele P.R."/>
            <person name="DeFrancesco A.S."/>
            <person name="Kern S.E."/>
            <person name="Thompson L.R."/>
            <person name="Young S."/>
            <person name="Yandava C."/>
            <person name="Fu R."/>
            <person name="Krastins B."/>
            <person name="Chase M."/>
            <person name="Sarracino D."/>
            <person name="Osburne M.S."/>
            <person name="Henn M.R."/>
            <person name="Chisholm S.W."/>
        </authorList>
    </citation>
    <scope>NUCLEOTIDE SEQUENCE [LARGE SCALE GENOMIC DNA]</scope>
</reference>
<reference evidence="1 3" key="1">
    <citation type="journal article" date="2005" name="PLoS Biol.">
        <title>Three Prochlorococcus cyanophage genomes: signature features and ecological interpretations.</title>
        <authorList>
            <person name="Sullivan M.B."/>
            <person name="Coleman M.L."/>
            <person name="Weigele P."/>
            <person name="Rohwer F."/>
            <person name="Chisholm S.W."/>
        </authorList>
    </citation>
    <scope>NUCLEOTIDE SEQUENCE</scope>
</reference>
<proteinExistence type="predicted"/>
<dbReference type="Proteomes" id="UP000013923">
    <property type="component" value="Genome"/>
</dbReference>
<dbReference type="KEGG" id="vg:3294400"/>
<evidence type="ECO:0000313" key="3">
    <source>
        <dbReference type="Proteomes" id="UP000000991"/>
    </source>
</evidence>
<name>Q58MT7_BPPRM</name>
<dbReference type="Proteomes" id="UP000000991">
    <property type="component" value="Segment"/>
</dbReference>
<sequence>MPFVTEELRSAITEARQFEENEKYNDSVCMKECSGGVKESTFNKSLENIAEYASEDDIAFYKFVYSLFSKPKCCLPKGHKGKCKSSYTSYFAKAFANKIKDCDTTPGDDDILFKNRARRTYPVQVTKENYTKLNAKYKWKGNNVKLKAGTPVENGGTPYTIATAHFDFAAILMLQKDIEHNLPEDVEEKLKARAKEIVKEFEDQQIYIVGKDGYLCDPVLGLTIEANWYNIDDKRDPNQIQFGHVNPLKSNKYMTRGGNVLPITRRGNLIQSDTPLSKVNEFIKDAAAHTSPR</sequence>
<evidence type="ECO:0000313" key="1">
    <source>
        <dbReference type="EMBL" id="AAX44445.1"/>
    </source>
</evidence>
<organism evidence="1 3">
    <name type="scientific">Prochlorococcus phage P-SSM2</name>
    <dbReference type="NCBI Taxonomy" id="268746"/>
    <lineage>
        <taxon>Viruses</taxon>
        <taxon>Duplodnaviria</taxon>
        <taxon>Heunggongvirae</taxon>
        <taxon>Uroviricota</taxon>
        <taxon>Caudoviricetes</taxon>
        <taxon>Pantevenvirales</taxon>
        <taxon>Kyanoviridae</taxon>
        <taxon>Salacisavirus</taxon>
        <taxon>Salacisavirus pssm2</taxon>
    </lineage>
</organism>
<organismHost>
    <name type="scientific">Prochlorococcus</name>
    <dbReference type="NCBI Taxonomy" id="1218"/>
</organismHost>
<gene>
    <name evidence="2" type="ORF">PCMG_00067</name>
    <name evidence="1" type="ORF">PSSM2_067</name>
</gene>
<evidence type="ECO:0000313" key="4">
    <source>
        <dbReference type="Proteomes" id="UP000013923"/>
    </source>
</evidence>
<dbReference type="GeneID" id="3294400"/>
<dbReference type="EMBL" id="AY939844">
    <property type="protein sequence ID" value="AAX44445.1"/>
    <property type="molecule type" value="Genomic_DNA"/>
</dbReference>
<protein>
    <submittedName>
        <fullName evidence="1">Uncharacterized protein</fullName>
    </submittedName>
</protein>
<dbReference type="EMBL" id="GU071092">
    <property type="protein sequence ID" value="ACY75943.1"/>
    <property type="molecule type" value="Genomic_DNA"/>
</dbReference>
<accession>Q58MT7</accession>
<dbReference type="RefSeq" id="YP_214299.1">
    <property type="nucleotide sequence ID" value="NC_006883.2"/>
</dbReference>
<evidence type="ECO:0000313" key="2">
    <source>
        <dbReference type="EMBL" id="ACY75943.1"/>
    </source>
</evidence>